<evidence type="ECO:0000313" key="2">
    <source>
        <dbReference type="EMBL" id="PJE51544.1"/>
    </source>
</evidence>
<keyword evidence="1" id="KW-0472">Membrane</keyword>
<evidence type="ECO:0000256" key="1">
    <source>
        <dbReference type="SAM" id="Phobius"/>
    </source>
</evidence>
<proteinExistence type="predicted"/>
<organism evidence="2 3">
    <name type="scientific">Candidatus Yanofskybacteria bacterium CG10_big_fil_rev_8_21_14_0_10_36_16</name>
    <dbReference type="NCBI Taxonomy" id="1975096"/>
    <lineage>
        <taxon>Bacteria</taxon>
        <taxon>Candidatus Yanofskyibacteriota</taxon>
    </lineage>
</organism>
<accession>A0A2J0Q8G6</accession>
<keyword evidence="1" id="KW-1133">Transmembrane helix</keyword>
<sequence>MGLMINSVLGSFIAGYAFHGLLEAISSTATAWYSIGLIIGLFYMVINIYLFHCQQLSLD</sequence>
<dbReference type="Proteomes" id="UP000228496">
    <property type="component" value="Unassembled WGS sequence"/>
</dbReference>
<protein>
    <submittedName>
        <fullName evidence="2">Uncharacterized protein</fullName>
    </submittedName>
</protein>
<feature type="transmembrane region" description="Helical" evidence="1">
    <location>
        <begin position="31"/>
        <end position="51"/>
    </location>
</feature>
<gene>
    <name evidence="2" type="ORF">COV29_00080</name>
</gene>
<evidence type="ECO:0000313" key="3">
    <source>
        <dbReference type="Proteomes" id="UP000228496"/>
    </source>
</evidence>
<keyword evidence="1" id="KW-0812">Transmembrane</keyword>
<name>A0A2J0Q8G6_9BACT</name>
<dbReference type="EMBL" id="PCXQ01000001">
    <property type="protein sequence ID" value="PJE51544.1"/>
    <property type="molecule type" value="Genomic_DNA"/>
</dbReference>
<feature type="transmembrane region" description="Helical" evidence="1">
    <location>
        <begin position="7"/>
        <end position="25"/>
    </location>
</feature>
<comment type="caution">
    <text evidence="2">The sequence shown here is derived from an EMBL/GenBank/DDBJ whole genome shotgun (WGS) entry which is preliminary data.</text>
</comment>
<dbReference type="AlphaFoldDB" id="A0A2J0Q8G6"/>
<reference evidence="2 3" key="1">
    <citation type="submission" date="2017-09" db="EMBL/GenBank/DDBJ databases">
        <title>Depth-based differentiation of microbial function through sediment-hosted aquifers and enrichment of novel symbionts in the deep terrestrial subsurface.</title>
        <authorList>
            <person name="Probst A.J."/>
            <person name="Ladd B."/>
            <person name="Jarett J.K."/>
            <person name="Geller-Mcgrath D.E."/>
            <person name="Sieber C.M."/>
            <person name="Emerson J.B."/>
            <person name="Anantharaman K."/>
            <person name="Thomas B.C."/>
            <person name="Malmstrom R."/>
            <person name="Stieglmeier M."/>
            <person name="Klingl A."/>
            <person name="Woyke T."/>
            <person name="Ryan C.M."/>
            <person name="Banfield J.F."/>
        </authorList>
    </citation>
    <scope>NUCLEOTIDE SEQUENCE [LARGE SCALE GENOMIC DNA]</scope>
    <source>
        <strain evidence="2">CG10_big_fil_rev_8_21_14_0_10_36_16</strain>
    </source>
</reference>